<keyword evidence="2" id="KW-0328">Glycosyltransferase</keyword>
<dbReference type="InterPro" id="IPR003406">
    <property type="entry name" value="Glyco_trans_14"/>
</dbReference>
<sequence>MLPGVEEKDFQKGSLWFSIKRQHAIIVMADSLYYTKFKHHCRPNMEGGHNCCSDEHYLPTLFNMVDPGGIANWSVTYVDWSEGKWHPRAFSAQDITSNLMEYLSVCPKLYTLSFFNYI</sequence>
<protein>
    <submittedName>
        <fullName evidence="6">Uncharacterized protein</fullName>
    </submittedName>
</protein>
<name>A0AAN9HMI7_CROPI</name>
<evidence type="ECO:0000313" key="7">
    <source>
        <dbReference type="Proteomes" id="UP001372338"/>
    </source>
</evidence>
<dbReference type="Proteomes" id="UP001372338">
    <property type="component" value="Unassembled WGS sequence"/>
</dbReference>
<comment type="subcellular location">
    <subcellularLocation>
        <location evidence="1">Membrane</location>
        <topology evidence="1">Single-pass type II membrane protein</topology>
    </subcellularLocation>
</comment>
<evidence type="ECO:0000256" key="5">
    <source>
        <dbReference type="ARBA" id="ARBA00023180"/>
    </source>
</evidence>
<dbReference type="InterPro" id="IPR044174">
    <property type="entry name" value="BC10-like"/>
</dbReference>
<keyword evidence="3" id="KW-0808">Transferase</keyword>
<dbReference type="Pfam" id="PF02485">
    <property type="entry name" value="Branch"/>
    <property type="match status" value="1"/>
</dbReference>
<dbReference type="AlphaFoldDB" id="A0AAN9HMI7"/>
<keyword evidence="5" id="KW-0325">Glycoprotein</keyword>
<accession>A0AAN9HMI7</accession>
<evidence type="ECO:0000256" key="4">
    <source>
        <dbReference type="ARBA" id="ARBA00023136"/>
    </source>
</evidence>
<evidence type="ECO:0000256" key="2">
    <source>
        <dbReference type="ARBA" id="ARBA00022676"/>
    </source>
</evidence>
<organism evidence="6 7">
    <name type="scientific">Crotalaria pallida</name>
    <name type="common">Smooth rattlebox</name>
    <name type="synonym">Crotalaria striata</name>
    <dbReference type="NCBI Taxonomy" id="3830"/>
    <lineage>
        <taxon>Eukaryota</taxon>
        <taxon>Viridiplantae</taxon>
        <taxon>Streptophyta</taxon>
        <taxon>Embryophyta</taxon>
        <taxon>Tracheophyta</taxon>
        <taxon>Spermatophyta</taxon>
        <taxon>Magnoliopsida</taxon>
        <taxon>eudicotyledons</taxon>
        <taxon>Gunneridae</taxon>
        <taxon>Pentapetalae</taxon>
        <taxon>rosids</taxon>
        <taxon>fabids</taxon>
        <taxon>Fabales</taxon>
        <taxon>Fabaceae</taxon>
        <taxon>Papilionoideae</taxon>
        <taxon>50 kb inversion clade</taxon>
        <taxon>genistoids sensu lato</taxon>
        <taxon>core genistoids</taxon>
        <taxon>Crotalarieae</taxon>
        <taxon>Crotalaria</taxon>
    </lineage>
</organism>
<dbReference type="PANTHER" id="PTHR31042:SF149">
    <property type="entry name" value="CORE-2_I-BRANCHING ENZYME"/>
    <property type="match status" value="1"/>
</dbReference>
<keyword evidence="4" id="KW-0472">Membrane</keyword>
<dbReference type="GO" id="GO:0016020">
    <property type="term" value="C:membrane"/>
    <property type="evidence" value="ECO:0007669"/>
    <property type="project" value="UniProtKB-SubCell"/>
</dbReference>
<evidence type="ECO:0000313" key="6">
    <source>
        <dbReference type="EMBL" id="KAK7244650.1"/>
    </source>
</evidence>
<dbReference type="EMBL" id="JAYWIO010000008">
    <property type="protein sequence ID" value="KAK7244650.1"/>
    <property type="molecule type" value="Genomic_DNA"/>
</dbReference>
<reference evidence="6 7" key="1">
    <citation type="submission" date="2024-01" db="EMBL/GenBank/DDBJ databases">
        <title>The genomes of 5 underutilized Papilionoideae crops provide insights into root nodulation and disease resistanc.</title>
        <authorList>
            <person name="Yuan L."/>
        </authorList>
    </citation>
    <scope>NUCLEOTIDE SEQUENCE [LARGE SCALE GENOMIC DNA]</scope>
    <source>
        <strain evidence="6">ZHUSHIDOU_FW_LH</strain>
        <tissue evidence="6">Leaf</tissue>
    </source>
</reference>
<dbReference type="PANTHER" id="PTHR31042">
    <property type="entry name" value="CORE-2/I-BRANCHING BETA-1,6-N-ACETYLGLUCOSAMINYLTRANSFERASE FAMILY PROTEIN-RELATED"/>
    <property type="match status" value="1"/>
</dbReference>
<gene>
    <name evidence="6" type="ORF">RIF29_39475</name>
</gene>
<keyword evidence="7" id="KW-1185">Reference proteome</keyword>
<evidence type="ECO:0000256" key="3">
    <source>
        <dbReference type="ARBA" id="ARBA00022679"/>
    </source>
</evidence>
<dbReference type="GO" id="GO:0016757">
    <property type="term" value="F:glycosyltransferase activity"/>
    <property type="evidence" value="ECO:0007669"/>
    <property type="project" value="UniProtKB-KW"/>
</dbReference>
<proteinExistence type="predicted"/>
<comment type="caution">
    <text evidence="6">The sequence shown here is derived from an EMBL/GenBank/DDBJ whole genome shotgun (WGS) entry which is preliminary data.</text>
</comment>
<evidence type="ECO:0000256" key="1">
    <source>
        <dbReference type="ARBA" id="ARBA00004606"/>
    </source>
</evidence>